<dbReference type="Pfam" id="PF11807">
    <property type="entry name" value="UstYa"/>
    <property type="match status" value="1"/>
</dbReference>
<comment type="caution">
    <text evidence="4">The sequence shown here is derived from an EMBL/GenBank/DDBJ whole genome shotgun (WGS) entry which is preliminary data.</text>
</comment>
<dbReference type="GO" id="GO:0043386">
    <property type="term" value="P:mycotoxin biosynthetic process"/>
    <property type="evidence" value="ECO:0007669"/>
    <property type="project" value="InterPro"/>
</dbReference>
<evidence type="ECO:0000256" key="3">
    <source>
        <dbReference type="SAM" id="Phobius"/>
    </source>
</evidence>
<accession>A0AAE0WV08</accession>
<name>A0AAE0WV08_9PEZI</name>
<keyword evidence="3" id="KW-0812">Transmembrane</keyword>
<evidence type="ECO:0000256" key="1">
    <source>
        <dbReference type="ARBA" id="ARBA00004685"/>
    </source>
</evidence>
<evidence type="ECO:0000313" key="5">
    <source>
        <dbReference type="Proteomes" id="UP001274830"/>
    </source>
</evidence>
<dbReference type="AlphaFoldDB" id="A0AAE0WV08"/>
<organism evidence="4 5">
    <name type="scientific">Recurvomyces mirabilis</name>
    <dbReference type="NCBI Taxonomy" id="574656"/>
    <lineage>
        <taxon>Eukaryota</taxon>
        <taxon>Fungi</taxon>
        <taxon>Dikarya</taxon>
        <taxon>Ascomycota</taxon>
        <taxon>Pezizomycotina</taxon>
        <taxon>Dothideomycetes</taxon>
        <taxon>Dothideomycetidae</taxon>
        <taxon>Mycosphaerellales</taxon>
        <taxon>Teratosphaeriaceae</taxon>
        <taxon>Recurvomyces</taxon>
    </lineage>
</organism>
<dbReference type="Proteomes" id="UP001274830">
    <property type="component" value="Unassembled WGS sequence"/>
</dbReference>
<dbReference type="PANTHER" id="PTHR33365">
    <property type="entry name" value="YALI0B05434P"/>
    <property type="match status" value="1"/>
</dbReference>
<gene>
    <name evidence="4" type="ORF">LTR78_001225</name>
</gene>
<reference evidence="4" key="1">
    <citation type="submission" date="2023-07" db="EMBL/GenBank/DDBJ databases">
        <title>Black Yeasts Isolated from many extreme environments.</title>
        <authorList>
            <person name="Coleine C."/>
            <person name="Stajich J.E."/>
            <person name="Selbmann L."/>
        </authorList>
    </citation>
    <scope>NUCLEOTIDE SEQUENCE</scope>
    <source>
        <strain evidence="4">CCFEE 5485</strain>
    </source>
</reference>
<sequence>MLQTPRGHVRQRSTASIGPYEAEKKDIAAEEPLLEDDVTIHVPTKRLPADRPVAILWGASLVLTALITYLISSRTSSGELGALAKGYATELESAKSAIEVVVTQFTGSLDFKGKHGFIPLDSPSQKYVGNTADVDAAWSELVDDRYFLLTNDEAHKAYGDDIETTWNVHHGGYVAGLDVLHTLHCLNQLRMSLYPKIYPQDPEHGVMHKAHCLDHLRQLAMCNVGLTPVPTQWFPGLGQNYINSSREHTCRDFWQVRDWATERFNGSTAVKPRNKDGSLREEFYAPWSP</sequence>
<keyword evidence="3" id="KW-1133">Transmembrane helix</keyword>
<dbReference type="EMBL" id="JAUTXT010000003">
    <property type="protein sequence ID" value="KAK3678772.1"/>
    <property type="molecule type" value="Genomic_DNA"/>
</dbReference>
<comment type="similarity">
    <text evidence="2">Belongs to the ustYa family.</text>
</comment>
<keyword evidence="5" id="KW-1185">Reference proteome</keyword>
<proteinExistence type="inferred from homology"/>
<protein>
    <submittedName>
        <fullName evidence="4">Uncharacterized protein</fullName>
    </submittedName>
</protein>
<evidence type="ECO:0000256" key="2">
    <source>
        <dbReference type="ARBA" id="ARBA00035112"/>
    </source>
</evidence>
<keyword evidence="3" id="KW-0472">Membrane</keyword>
<feature type="transmembrane region" description="Helical" evidence="3">
    <location>
        <begin position="53"/>
        <end position="71"/>
    </location>
</feature>
<evidence type="ECO:0000313" key="4">
    <source>
        <dbReference type="EMBL" id="KAK3678772.1"/>
    </source>
</evidence>
<dbReference type="InterPro" id="IPR021765">
    <property type="entry name" value="UstYa-like"/>
</dbReference>
<comment type="pathway">
    <text evidence="1">Mycotoxin biosynthesis.</text>
</comment>
<dbReference type="PANTHER" id="PTHR33365:SF4">
    <property type="entry name" value="CYCLOCHLOROTINE BIOSYNTHESIS PROTEIN O"/>
    <property type="match status" value="1"/>
</dbReference>